<dbReference type="InterPro" id="IPR006047">
    <property type="entry name" value="GH13_cat_dom"/>
</dbReference>
<feature type="chain" id="PRO_5045613420" evidence="5">
    <location>
        <begin position="27"/>
        <end position="463"/>
    </location>
</feature>
<dbReference type="SMART" id="SM00642">
    <property type="entry name" value="Aamy"/>
    <property type="match status" value="1"/>
</dbReference>
<feature type="domain" description="Glycosyl hydrolase family 13 catalytic" evidence="6">
    <location>
        <begin position="35"/>
        <end position="338"/>
    </location>
</feature>
<dbReference type="SUPFAM" id="SSF51445">
    <property type="entry name" value="(Trans)glycosidases"/>
    <property type="match status" value="1"/>
</dbReference>
<accession>A0ABV8VUV1</accession>
<keyword evidence="2" id="KW-0479">Metal-binding</keyword>
<comment type="caution">
    <text evidence="7">The sequence shown here is derived from an EMBL/GenBank/DDBJ whole genome shotgun (WGS) entry which is preliminary data.</text>
</comment>
<keyword evidence="4" id="KW-0812">Transmembrane</keyword>
<dbReference type="InterPro" id="IPR017853">
    <property type="entry name" value="GH"/>
</dbReference>
<evidence type="ECO:0000256" key="5">
    <source>
        <dbReference type="SAM" id="SignalP"/>
    </source>
</evidence>
<sequence>MNQYKKIGIALFIVSILSIPSIHIHAETTHDNMYYIFVDRYVNGDSANDITIDIDDATSYHGGDIKGVIDKVQELKQLGITSINLSPIMEAESYHGFDTMQYAKMDEQFGNVTDLKQLVDEAHELEMKVILDISLAYVHPDHPYHDDEEISLFGTTVSSLRTTEEAKDHVIQSMQYWIDHAGVDGFHVYINEQQQALFESIKEQLGNTTGLIVDHVDKETSQMNHAFQKKAVDILKKPGNKLTDLIKEQTTESNQIYYLESVFTNRFAFETMKEGYHPVTRWKLATTLLYTLNGSSFLYQGIEVPMDNGVAEPDHRMAELNKADEEITKHVEKLSAIKANSDALKNGDIEIVGEDGAMIVYKRETTSETMYIAINNDEETRVVPLTLNNNEIQLKGTLDDDIVRSQEDGTHRIVLDRESSNIFIVEKDTGLNWLFISMMILIFGGFIGFIIAYNYKVKKANAS</sequence>
<evidence type="ECO:0000256" key="1">
    <source>
        <dbReference type="ARBA" id="ARBA00001913"/>
    </source>
</evidence>
<evidence type="ECO:0000256" key="3">
    <source>
        <dbReference type="ARBA" id="ARBA00022729"/>
    </source>
</evidence>
<comment type="cofactor">
    <cofactor evidence="1">
        <name>Ca(2+)</name>
        <dbReference type="ChEBI" id="CHEBI:29108"/>
    </cofactor>
</comment>
<dbReference type="SUPFAM" id="SSF51011">
    <property type="entry name" value="Glycosyl hydrolase domain"/>
    <property type="match status" value="1"/>
</dbReference>
<dbReference type="GO" id="GO:0016787">
    <property type="term" value="F:hydrolase activity"/>
    <property type="evidence" value="ECO:0007669"/>
    <property type="project" value="UniProtKB-KW"/>
</dbReference>
<evidence type="ECO:0000256" key="4">
    <source>
        <dbReference type="SAM" id="Phobius"/>
    </source>
</evidence>
<keyword evidence="7" id="KW-0378">Hydrolase</keyword>
<dbReference type="Pfam" id="PF22026">
    <property type="entry name" value="Alpha-amylase_C_2"/>
    <property type="match status" value="1"/>
</dbReference>
<dbReference type="PANTHER" id="PTHR10357">
    <property type="entry name" value="ALPHA-AMYLASE FAMILY MEMBER"/>
    <property type="match status" value="1"/>
</dbReference>
<dbReference type="InterPro" id="IPR013780">
    <property type="entry name" value="Glyco_hydro_b"/>
</dbReference>
<evidence type="ECO:0000256" key="2">
    <source>
        <dbReference type="ARBA" id="ARBA00022723"/>
    </source>
</evidence>
<dbReference type="Gene3D" id="3.20.20.80">
    <property type="entry name" value="Glycosidases"/>
    <property type="match status" value="1"/>
</dbReference>
<name>A0ABV8VUV1_9BACI</name>
<keyword evidence="4" id="KW-1133">Transmembrane helix</keyword>
<dbReference type="InterPro" id="IPR054174">
    <property type="entry name" value="Alpha-amylase-like_C"/>
</dbReference>
<reference evidence="8" key="1">
    <citation type="journal article" date="2019" name="Int. J. Syst. Evol. Microbiol.">
        <title>The Global Catalogue of Microorganisms (GCM) 10K type strain sequencing project: providing services to taxonomists for standard genome sequencing and annotation.</title>
        <authorList>
            <consortium name="The Broad Institute Genomics Platform"/>
            <consortium name="The Broad Institute Genome Sequencing Center for Infectious Disease"/>
            <person name="Wu L."/>
            <person name="Ma J."/>
        </authorList>
    </citation>
    <scope>NUCLEOTIDE SEQUENCE [LARGE SCALE GENOMIC DNA]</scope>
    <source>
        <strain evidence="8">KACC 14058</strain>
    </source>
</reference>
<organism evidence="7 8">
    <name type="scientific">Gracilibacillus marinus</name>
    <dbReference type="NCBI Taxonomy" id="630535"/>
    <lineage>
        <taxon>Bacteria</taxon>
        <taxon>Bacillati</taxon>
        <taxon>Bacillota</taxon>
        <taxon>Bacilli</taxon>
        <taxon>Bacillales</taxon>
        <taxon>Bacillaceae</taxon>
        <taxon>Gracilibacillus</taxon>
    </lineage>
</organism>
<gene>
    <name evidence="7" type="ORF">ACFOZ1_03305</name>
</gene>
<feature type="signal peptide" evidence="5">
    <location>
        <begin position="1"/>
        <end position="26"/>
    </location>
</feature>
<keyword evidence="8" id="KW-1185">Reference proteome</keyword>
<dbReference type="Proteomes" id="UP001595880">
    <property type="component" value="Unassembled WGS sequence"/>
</dbReference>
<dbReference type="RefSeq" id="WP_390195814.1">
    <property type="nucleotide sequence ID" value="NZ_JBHSDV010000001.1"/>
</dbReference>
<proteinExistence type="predicted"/>
<feature type="transmembrane region" description="Helical" evidence="4">
    <location>
        <begin position="433"/>
        <end position="455"/>
    </location>
</feature>
<dbReference type="EMBL" id="JBHSDV010000001">
    <property type="protein sequence ID" value="MFC4386830.1"/>
    <property type="molecule type" value="Genomic_DNA"/>
</dbReference>
<evidence type="ECO:0000259" key="6">
    <source>
        <dbReference type="SMART" id="SM00642"/>
    </source>
</evidence>
<keyword evidence="4" id="KW-0472">Membrane</keyword>
<protein>
    <submittedName>
        <fullName evidence="7">Alpha-amylase family glycosyl hydrolase</fullName>
    </submittedName>
</protein>
<dbReference type="Pfam" id="PF00128">
    <property type="entry name" value="Alpha-amylase"/>
    <property type="match status" value="1"/>
</dbReference>
<evidence type="ECO:0000313" key="7">
    <source>
        <dbReference type="EMBL" id="MFC4386830.1"/>
    </source>
</evidence>
<dbReference type="Gene3D" id="2.60.40.1180">
    <property type="entry name" value="Golgi alpha-mannosidase II"/>
    <property type="match status" value="1"/>
</dbReference>
<evidence type="ECO:0000313" key="8">
    <source>
        <dbReference type="Proteomes" id="UP001595880"/>
    </source>
</evidence>
<keyword evidence="3 5" id="KW-0732">Signal</keyword>
<dbReference type="PANTHER" id="PTHR10357:SF215">
    <property type="entry name" value="ALPHA-AMYLASE 1"/>
    <property type="match status" value="1"/>
</dbReference>